<keyword evidence="2" id="KW-0472">Membrane</keyword>
<dbReference type="InterPro" id="IPR035899">
    <property type="entry name" value="DBL_dom_sf"/>
</dbReference>
<dbReference type="PANTHER" id="PTHR45834">
    <property type="entry name" value="RHO GUANINE NUCLEOTIDE EXCHANGE FACTOR 9-RELATED"/>
    <property type="match status" value="1"/>
</dbReference>
<dbReference type="CDD" id="cd00821">
    <property type="entry name" value="PH"/>
    <property type="match status" value="1"/>
</dbReference>
<evidence type="ECO:0008006" key="7">
    <source>
        <dbReference type="Google" id="ProtNLM"/>
    </source>
</evidence>
<dbReference type="Pfam" id="PF00621">
    <property type="entry name" value="RhoGEF"/>
    <property type="match status" value="1"/>
</dbReference>
<dbReference type="SUPFAM" id="SSF50729">
    <property type="entry name" value="PH domain-like"/>
    <property type="match status" value="1"/>
</dbReference>
<dbReference type="Proteomes" id="UP001344447">
    <property type="component" value="Unassembled WGS sequence"/>
</dbReference>
<dbReference type="PROSITE" id="PS50010">
    <property type="entry name" value="DH_2"/>
    <property type="match status" value="1"/>
</dbReference>
<dbReference type="PANTHER" id="PTHR45834:SF3">
    <property type="entry name" value="RHO GUANINE NUCLEOTIDE EXCHANGE FACTOR 3, ISOFORM L"/>
    <property type="match status" value="1"/>
</dbReference>
<feature type="compositionally biased region" description="Low complexity" evidence="1">
    <location>
        <begin position="65"/>
        <end position="83"/>
    </location>
</feature>
<feature type="compositionally biased region" description="Acidic residues" evidence="1">
    <location>
        <begin position="493"/>
        <end position="513"/>
    </location>
</feature>
<dbReference type="AlphaFoldDB" id="A0AAN7U635"/>
<keyword evidence="2" id="KW-1133">Transmembrane helix</keyword>
<dbReference type="CDD" id="cd00160">
    <property type="entry name" value="RhoGEF"/>
    <property type="match status" value="1"/>
</dbReference>
<comment type="caution">
    <text evidence="5">The sequence shown here is derived from an EMBL/GenBank/DDBJ whole genome shotgun (WGS) entry which is preliminary data.</text>
</comment>
<feature type="transmembrane region" description="Helical" evidence="2">
    <location>
        <begin position="228"/>
        <end position="247"/>
    </location>
</feature>
<feature type="transmembrane region" description="Helical" evidence="2">
    <location>
        <begin position="205"/>
        <end position="221"/>
    </location>
</feature>
<dbReference type="InterPro" id="IPR053086">
    <property type="entry name" value="RhoGEF_domain"/>
</dbReference>
<feature type="region of interest" description="Disordered" evidence="1">
    <location>
        <begin position="947"/>
        <end position="983"/>
    </location>
</feature>
<evidence type="ECO:0000256" key="2">
    <source>
        <dbReference type="SAM" id="Phobius"/>
    </source>
</evidence>
<evidence type="ECO:0000313" key="6">
    <source>
        <dbReference type="Proteomes" id="UP001344447"/>
    </source>
</evidence>
<feature type="region of interest" description="Disordered" evidence="1">
    <location>
        <begin position="491"/>
        <end position="528"/>
    </location>
</feature>
<name>A0AAN7U635_9MYCE</name>
<proteinExistence type="predicted"/>
<protein>
    <recommendedName>
        <fullName evidence="7">DH domain-containing protein</fullName>
    </recommendedName>
</protein>
<sequence length="983" mass="111200">MIDPDVGSSSSNNISPTISISRVGMLQQGGGYDSIGSSTSMMNMDDTASNISGVSNFYMKSSLKNHNSITNNTNNNNSESSQSPKKKFGISSHHHHHHHHHGIHLSNIGGWFSMSHLQNTQKSFSDLSHKIFHGKGIKKLRNLKKKRRAKKSKASYIRRRKISKFMNSKISMIIMIVATLFLLYIDDLLYTTLAPNSPATFNSVSVLKVIVFFIFVVDLLFQIYVQRLAYILTLFFPIDLISIASLIPDVIGYIFGVTSLLYTLNSLSISRTARVARMASRLSRIARIINFFDVFQCGKRVREKQKNEISVSVEPSSIGKKLLGKTSHKIVVMCLLIVLITTLTSPAPDSEPYFNSILELLVVSANQNGLSSQPFLSAFNEIQENTETVDLLYLKINGVDVYHSSIDTDHWYPSWIIKNSFNGSDVNEMWVNNQKNEQYLAALSITMTTCLIIILSFGTLLISRDFQVLVIKPIERMISLIKKISSMERGYDSDYDSDHDDEYTNQNLDEDGADANGGGGGGGGGGEKNINMNDLEVGGFSSAGDSDFESFGEYGSEENETEILVEVLNELAYKKLNNQNNEKLQQESKQRLVDGLNSLIANVKAFSQRKHFTSELKVYNRRYRIVKELLTTEQTYCNSLATKIDVFIIPLRNKSIISNDDLASIFSNSEVIHQFNSKFLTIIEEKINNWSINQSIGEVFNYMDDAIQCYSTYVNNYNNSIKVLEDCKRDNEKFVEFLVDQRDKASIELPGYLIMPIQRMPRYVMLLEDLLKHTAPHHFDYETIDNAVKSLKKTTIQLNERKRESENKQSIQDIYMKLVPPIQDILTPGNCIAANSKLKQDSLKFHFILFQTGLLKVEKSHDELHVKQYYQIKDKPIVLTILQDVPSMKFFNAFQIRIEDEHELLLFAKTDEIRNQWVNALAQFTKVQTQRTKSVLMINSHLRKSTLSRGSGSIQNSPLSASRLSYSSGSGSQGGNSSRNLNK</sequence>
<feature type="region of interest" description="Disordered" evidence="1">
    <location>
        <begin position="1"/>
        <end position="22"/>
    </location>
</feature>
<dbReference type="GO" id="GO:0005085">
    <property type="term" value="F:guanyl-nucleotide exchange factor activity"/>
    <property type="evidence" value="ECO:0007669"/>
    <property type="project" value="InterPro"/>
</dbReference>
<feature type="domain" description="PH" evidence="3">
    <location>
        <begin position="746"/>
        <end position="926"/>
    </location>
</feature>
<feature type="transmembrane region" description="Helical" evidence="2">
    <location>
        <begin position="439"/>
        <end position="462"/>
    </location>
</feature>
<feature type="compositionally biased region" description="Low complexity" evidence="1">
    <location>
        <begin position="956"/>
        <end position="983"/>
    </location>
</feature>
<dbReference type="InterPro" id="IPR001849">
    <property type="entry name" value="PH_domain"/>
</dbReference>
<accession>A0AAN7U635</accession>
<dbReference type="Gene3D" id="2.30.29.30">
    <property type="entry name" value="Pleckstrin-homology domain (PH domain)/Phosphotyrosine-binding domain (PTB)"/>
    <property type="match status" value="1"/>
</dbReference>
<reference evidence="5 6" key="1">
    <citation type="submission" date="2023-11" db="EMBL/GenBank/DDBJ databases">
        <title>Dfirmibasis_genome.</title>
        <authorList>
            <person name="Edelbroek B."/>
            <person name="Kjellin J."/>
            <person name="Jerlstrom-Hultqvist J."/>
            <person name="Soderbom F."/>
        </authorList>
    </citation>
    <scope>NUCLEOTIDE SEQUENCE [LARGE SCALE GENOMIC DNA]</scope>
    <source>
        <strain evidence="5 6">TNS-C-14</strain>
    </source>
</reference>
<dbReference type="SUPFAM" id="SSF48065">
    <property type="entry name" value="DBL homology domain (DH-domain)"/>
    <property type="match status" value="1"/>
</dbReference>
<organism evidence="5 6">
    <name type="scientific">Dictyostelium firmibasis</name>
    <dbReference type="NCBI Taxonomy" id="79012"/>
    <lineage>
        <taxon>Eukaryota</taxon>
        <taxon>Amoebozoa</taxon>
        <taxon>Evosea</taxon>
        <taxon>Eumycetozoa</taxon>
        <taxon>Dictyostelia</taxon>
        <taxon>Dictyosteliales</taxon>
        <taxon>Dictyosteliaceae</taxon>
        <taxon>Dictyostelium</taxon>
    </lineage>
</organism>
<dbReference type="SUPFAM" id="SSF81324">
    <property type="entry name" value="Voltage-gated potassium channels"/>
    <property type="match status" value="1"/>
</dbReference>
<dbReference type="Gene3D" id="1.20.900.10">
    <property type="entry name" value="Dbl homology (DH) domain"/>
    <property type="match status" value="1"/>
</dbReference>
<feature type="compositionally biased region" description="Gly residues" evidence="1">
    <location>
        <begin position="515"/>
        <end position="527"/>
    </location>
</feature>
<dbReference type="GO" id="GO:0005829">
    <property type="term" value="C:cytosol"/>
    <property type="evidence" value="ECO:0007669"/>
    <property type="project" value="TreeGrafter"/>
</dbReference>
<feature type="domain" description="DH" evidence="4">
    <location>
        <begin position="621"/>
        <end position="801"/>
    </location>
</feature>
<evidence type="ECO:0000259" key="4">
    <source>
        <dbReference type="PROSITE" id="PS50010"/>
    </source>
</evidence>
<evidence type="ECO:0000313" key="5">
    <source>
        <dbReference type="EMBL" id="KAK5580528.1"/>
    </source>
</evidence>
<dbReference type="SMART" id="SM00325">
    <property type="entry name" value="RhoGEF"/>
    <property type="match status" value="1"/>
</dbReference>
<keyword evidence="6" id="KW-1185">Reference proteome</keyword>
<feature type="region of interest" description="Disordered" evidence="1">
    <location>
        <begin position="65"/>
        <end position="102"/>
    </location>
</feature>
<dbReference type="PROSITE" id="PS50003">
    <property type="entry name" value="PH_DOMAIN"/>
    <property type="match status" value="1"/>
</dbReference>
<feature type="transmembrane region" description="Helical" evidence="2">
    <location>
        <begin position="253"/>
        <end position="273"/>
    </location>
</feature>
<dbReference type="InterPro" id="IPR011993">
    <property type="entry name" value="PH-like_dom_sf"/>
</dbReference>
<keyword evidence="2" id="KW-0812">Transmembrane</keyword>
<dbReference type="EMBL" id="JAVFKY010000002">
    <property type="protein sequence ID" value="KAK5580528.1"/>
    <property type="molecule type" value="Genomic_DNA"/>
</dbReference>
<evidence type="ECO:0000259" key="3">
    <source>
        <dbReference type="PROSITE" id="PS50003"/>
    </source>
</evidence>
<gene>
    <name evidence="5" type="ORF">RB653_000548</name>
</gene>
<feature type="compositionally biased region" description="Basic residues" evidence="1">
    <location>
        <begin position="84"/>
        <end position="102"/>
    </location>
</feature>
<feature type="compositionally biased region" description="Low complexity" evidence="1">
    <location>
        <begin position="8"/>
        <end position="21"/>
    </location>
</feature>
<dbReference type="InterPro" id="IPR000219">
    <property type="entry name" value="DH_dom"/>
</dbReference>
<evidence type="ECO:0000256" key="1">
    <source>
        <dbReference type="SAM" id="MobiDB-lite"/>
    </source>
</evidence>
<feature type="transmembrane region" description="Helical" evidence="2">
    <location>
        <begin position="166"/>
        <end position="185"/>
    </location>
</feature>